<accession>A0AAV9PN57</accession>
<organism evidence="2 3">
    <name type="scientific">Saxophila tyrrhenica</name>
    <dbReference type="NCBI Taxonomy" id="1690608"/>
    <lineage>
        <taxon>Eukaryota</taxon>
        <taxon>Fungi</taxon>
        <taxon>Dikarya</taxon>
        <taxon>Ascomycota</taxon>
        <taxon>Pezizomycotina</taxon>
        <taxon>Dothideomycetes</taxon>
        <taxon>Dothideomycetidae</taxon>
        <taxon>Mycosphaerellales</taxon>
        <taxon>Extremaceae</taxon>
        <taxon>Saxophila</taxon>
    </lineage>
</organism>
<feature type="compositionally biased region" description="Basic and acidic residues" evidence="1">
    <location>
        <begin position="7"/>
        <end position="95"/>
    </location>
</feature>
<feature type="region of interest" description="Disordered" evidence="1">
    <location>
        <begin position="1"/>
        <end position="108"/>
    </location>
</feature>
<evidence type="ECO:0000256" key="1">
    <source>
        <dbReference type="SAM" id="MobiDB-lite"/>
    </source>
</evidence>
<evidence type="ECO:0000313" key="2">
    <source>
        <dbReference type="EMBL" id="KAK5175146.1"/>
    </source>
</evidence>
<reference evidence="2 3" key="1">
    <citation type="submission" date="2023-08" db="EMBL/GenBank/DDBJ databases">
        <title>Black Yeasts Isolated from many extreme environments.</title>
        <authorList>
            <person name="Coleine C."/>
            <person name="Stajich J.E."/>
            <person name="Selbmann L."/>
        </authorList>
    </citation>
    <scope>NUCLEOTIDE SEQUENCE [LARGE SCALE GENOMIC DNA]</scope>
    <source>
        <strain evidence="2 3">CCFEE 5935</strain>
    </source>
</reference>
<protein>
    <submittedName>
        <fullName evidence="2">Uncharacterized protein</fullName>
    </submittedName>
</protein>
<name>A0AAV9PN57_9PEZI</name>
<dbReference type="GeneID" id="89921634"/>
<dbReference type="Proteomes" id="UP001337655">
    <property type="component" value="Unassembled WGS sequence"/>
</dbReference>
<proteinExistence type="predicted"/>
<dbReference type="EMBL" id="JAVRRT010000001">
    <property type="protein sequence ID" value="KAK5175146.1"/>
    <property type="molecule type" value="Genomic_DNA"/>
</dbReference>
<evidence type="ECO:0000313" key="3">
    <source>
        <dbReference type="Proteomes" id="UP001337655"/>
    </source>
</evidence>
<dbReference type="RefSeq" id="XP_064663784.1">
    <property type="nucleotide sequence ID" value="XM_064797550.1"/>
</dbReference>
<comment type="caution">
    <text evidence="2">The sequence shown here is derived from an EMBL/GenBank/DDBJ whole genome shotgun (WGS) entry which is preliminary data.</text>
</comment>
<keyword evidence="3" id="KW-1185">Reference proteome</keyword>
<dbReference type="AlphaFoldDB" id="A0AAV9PN57"/>
<sequence length="223" mass="26697">MAPSRDQQLEHQQDKIDHKQEKLERLEDRAERSGDRATQERIDRQQEKLERKDDRVQQERLERKEDRRNDRRDERQQDRLDDRRDDHDDYRRDNLESASSPIFHPGKPTKILISPGQGAGWITYAPKNASDDYLVWMLTYEPLIRALERRERKDRLEEILKDFHREARQKFNVERIMCARVGDLAVQEVVGPFEVREKNGAEWIVDARNARSRRIVPMGAVVY</sequence>
<gene>
    <name evidence="2" type="ORF">LTR77_000283</name>
</gene>